<dbReference type="EMBL" id="QXGH01000022">
    <property type="protein sequence ID" value="RHW25687.1"/>
    <property type="molecule type" value="Genomic_DNA"/>
</dbReference>
<name>A0A417XZA3_9ACTN</name>
<reference evidence="1 2" key="1">
    <citation type="submission" date="2018-09" db="EMBL/GenBank/DDBJ databases">
        <title>Genome sequencing of Nocardioides immobilis CCTCC AB 2017083 for comparison to Nocardioides silvaticus.</title>
        <authorList>
            <person name="Li C."/>
            <person name="Wang G."/>
        </authorList>
    </citation>
    <scope>NUCLEOTIDE SEQUENCE [LARGE SCALE GENOMIC DNA]</scope>
    <source>
        <strain evidence="1 2">CCTCC AB 2017083</strain>
    </source>
</reference>
<keyword evidence="2" id="KW-1185">Reference proteome</keyword>
<dbReference type="Proteomes" id="UP000283644">
    <property type="component" value="Unassembled WGS sequence"/>
</dbReference>
<evidence type="ECO:0000313" key="1">
    <source>
        <dbReference type="EMBL" id="RHW25687.1"/>
    </source>
</evidence>
<gene>
    <name evidence="1" type="ORF">D0Z08_18095</name>
</gene>
<dbReference type="RefSeq" id="WP_118926654.1">
    <property type="nucleotide sequence ID" value="NZ_QXGH01000022.1"/>
</dbReference>
<dbReference type="AlphaFoldDB" id="A0A417XZA3"/>
<dbReference type="SUPFAM" id="SSF54631">
    <property type="entry name" value="CBS-domain pair"/>
    <property type="match status" value="1"/>
</dbReference>
<sequence>MRSYFDASDKVHMALVVDADGILLSAVTRADLDEHTPDYRLAVTIGSLGSRTIEADIPAELVPASMDVRTDRRLAVVDGRGRLIGLVCRKASRSGFCTDKGVAERRTARASIAVAPSDMASSGSVRHSV</sequence>
<dbReference type="InterPro" id="IPR046342">
    <property type="entry name" value="CBS_dom_sf"/>
</dbReference>
<organism evidence="1 2">
    <name type="scientific">Nocardioides immobilis</name>
    <dbReference type="NCBI Taxonomy" id="2049295"/>
    <lineage>
        <taxon>Bacteria</taxon>
        <taxon>Bacillati</taxon>
        <taxon>Actinomycetota</taxon>
        <taxon>Actinomycetes</taxon>
        <taxon>Propionibacteriales</taxon>
        <taxon>Nocardioidaceae</taxon>
        <taxon>Nocardioides</taxon>
    </lineage>
</organism>
<proteinExistence type="predicted"/>
<dbReference type="OrthoDB" id="5244356at2"/>
<dbReference type="Gene3D" id="3.10.580.10">
    <property type="entry name" value="CBS-domain"/>
    <property type="match status" value="1"/>
</dbReference>
<comment type="caution">
    <text evidence="1">The sequence shown here is derived from an EMBL/GenBank/DDBJ whole genome shotgun (WGS) entry which is preliminary data.</text>
</comment>
<protein>
    <submittedName>
        <fullName evidence="1">CBS domain-containing protein</fullName>
    </submittedName>
</protein>
<evidence type="ECO:0000313" key="2">
    <source>
        <dbReference type="Proteomes" id="UP000283644"/>
    </source>
</evidence>
<accession>A0A417XZA3</accession>